<evidence type="ECO:0000256" key="28">
    <source>
        <dbReference type="SAM" id="SignalP"/>
    </source>
</evidence>
<evidence type="ECO:0000259" key="30">
    <source>
        <dbReference type="PROSITE" id="PS50972"/>
    </source>
</evidence>
<dbReference type="GO" id="GO:0005524">
    <property type="term" value="F:ATP binding"/>
    <property type="evidence" value="ECO:0007669"/>
    <property type="project" value="UniProtKB-UniRule"/>
</dbReference>
<keyword evidence="11 27" id="KW-0812">Transmembrane</keyword>
<comment type="subcellular location">
    <subcellularLocation>
        <location evidence="4">Cell membrane</location>
        <topology evidence="4">Single-pass membrane protein</topology>
    </subcellularLocation>
</comment>
<keyword evidence="8" id="KW-1003">Cell membrane</keyword>
<evidence type="ECO:0000256" key="18">
    <source>
        <dbReference type="ARBA" id="ARBA00022842"/>
    </source>
</evidence>
<evidence type="ECO:0000256" key="23">
    <source>
        <dbReference type="ARBA" id="ARBA00023268"/>
    </source>
</evidence>
<evidence type="ECO:0000259" key="29">
    <source>
        <dbReference type="PROSITE" id="PS50011"/>
    </source>
</evidence>
<evidence type="ECO:0000256" key="16">
    <source>
        <dbReference type="ARBA" id="ARBA00022777"/>
    </source>
</evidence>
<keyword evidence="13 28" id="KW-0732">Signal</keyword>
<evidence type="ECO:0000256" key="24">
    <source>
        <dbReference type="ARBA" id="ARBA00061359"/>
    </source>
</evidence>
<keyword evidence="17 25" id="KW-0067">ATP-binding</keyword>
<dbReference type="PANTHER" id="PTHR20941">
    <property type="entry name" value="FOLATE SYNTHESIS PROTEINS"/>
    <property type="match status" value="1"/>
</dbReference>
<dbReference type="InterPro" id="IPR000719">
    <property type="entry name" value="Prot_kinase_dom"/>
</dbReference>
<dbReference type="Proteomes" id="UP000275267">
    <property type="component" value="Unassembled WGS sequence"/>
</dbReference>
<dbReference type="Pfam" id="PF08263">
    <property type="entry name" value="LRRNT_2"/>
    <property type="match status" value="1"/>
</dbReference>
<dbReference type="SUPFAM" id="SSF56112">
    <property type="entry name" value="Protein kinase-like (PK-like)"/>
    <property type="match status" value="1"/>
</dbReference>
<feature type="domain" description="Pterin-binding" evidence="30">
    <location>
        <begin position="1007"/>
        <end position="1275"/>
    </location>
</feature>
<dbReference type="PROSITE" id="PS00793">
    <property type="entry name" value="DHPS_2"/>
    <property type="match status" value="1"/>
</dbReference>
<dbReference type="SUPFAM" id="SSF52058">
    <property type="entry name" value="L domain-like"/>
    <property type="match status" value="1"/>
</dbReference>
<comment type="caution">
    <text evidence="31">The sequence shown here is derived from an EMBL/GenBank/DDBJ whole genome shotgun (WGS) entry which is preliminary data.</text>
</comment>
<evidence type="ECO:0000256" key="15">
    <source>
        <dbReference type="ARBA" id="ARBA00022741"/>
    </source>
</evidence>
<keyword evidence="22" id="KW-0675">Receptor</keyword>
<keyword evidence="16" id="KW-0418">Kinase</keyword>
<gene>
    <name evidence="31" type="ORF">C2845_PM04G27930</name>
</gene>
<evidence type="ECO:0000256" key="19">
    <source>
        <dbReference type="ARBA" id="ARBA00022909"/>
    </source>
</evidence>
<evidence type="ECO:0000256" key="7">
    <source>
        <dbReference type="ARBA" id="ARBA00009951"/>
    </source>
</evidence>
<keyword evidence="15 25" id="KW-0547">Nucleotide-binding</keyword>
<evidence type="ECO:0000313" key="32">
    <source>
        <dbReference type="Proteomes" id="UP000275267"/>
    </source>
</evidence>
<keyword evidence="19" id="KW-0289">Folate biosynthesis</keyword>
<comment type="similarity">
    <text evidence="7">In the C-terminal section; belongs to the DHPS family.</text>
</comment>
<reference evidence="32" key="1">
    <citation type="journal article" date="2019" name="Nat. Commun.">
        <title>The genome of broomcorn millet.</title>
        <authorList>
            <person name="Zou C."/>
            <person name="Miki D."/>
            <person name="Li D."/>
            <person name="Tang Q."/>
            <person name="Xiao L."/>
            <person name="Rajput S."/>
            <person name="Deng P."/>
            <person name="Jia W."/>
            <person name="Huang R."/>
            <person name="Zhang M."/>
            <person name="Sun Y."/>
            <person name="Hu J."/>
            <person name="Fu X."/>
            <person name="Schnable P.S."/>
            <person name="Li F."/>
            <person name="Zhang H."/>
            <person name="Feng B."/>
            <person name="Zhu X."/>
            <person name="Liu R."/>
            <person name="Schnable J.C."/>
            <person name="Zhu J.-K."/>
            <person name="Zhang H."/>
        </authorList>
    </citation>
    <scope>NUCLEOTIDE SEQUENCE [LARGE SCALE GENOMIC DNA]</scope>
</reference>
<feature type="domain" description="Protein kinase" evidence="29">
    <location>
        <begin position="377"/>
        <end position="693"/>
    </location>
</feature>
<dbReference type="InterPro" id="IPR045031">
    <property type="entry name" value="DHP_synth-like"/>
</dbReference>
<comment type="pathway">
    <text evidence="6">Cofactor biosynthesis; tetrahydrofolate biosynthesis; 2-amino-4-hydroxy-6-hydroxymethyl-7,8-dihydropteridine diphosphate from 7,8-dihydroneopterin triphosphate: step 4/4.</text>
</comment>
<evidence type="ECO:0000256" key="10">
    <source>
        <dbReference type="ARBA" id="ARBA00022679"/>
    </source>
</evidence>
<dbReference type="GO" id="GO:0004156">
    <property type="term" value="F:dihydropteroate synthase activity"/>
    <property type="evidence" value="ECO:0007669"/>
    <property type="project" value="UniProtKB-EC"/>
</dbReference>
<dbReference type="CDD" id="cd00739">
    <property type="entry name" value="DHPS"/>
    <property type="match status" value="2"/>
</dbReference>
<dbReference type="PROSITE" id="PS00794">
    <property type="entry name" value="HPPK"/>
    <property type="match status" value="1"/>
</dbReference>
<feature type="domain" description="Pterin-binding" evidence="30">
    <location>
        <begin position="567"/>
        <end position="846"/>
    </location>
</feature>
<keyword evidence="21 27" id="KW-0472">Membrane</keyword>
<dbReference type="GO" id="GO:0046654">
    <property type="term" value="P:tetrahydrofolate biosynthetic process"/>
    <property type="evidence" value="ECO:0007669"/>
    <property type="project" value="UniProtKB-UniPathway"/>
</dbReference>
<dbReference type="InterPro" id="IPR035907">
    <property type="entry name" value="Hppk_sf"/>
</dbReference>
<dbReference type="FunFam" id="3.20.20.20:FF:000006">
    <property type="entry name" value="Dihydropteroate synthase"/>
    <property type="match status" value="1"/>
</dbReference>
<dbReference type="GO" id="GO:0004672">
    <property type="term" value="F:protein kinase activity"/>
    <property type="evidence" value="ECO:0007669"/>
    <property type="project" value="InterPro"/>
</dbReference>
<dbReference type="STRING" id="4540.A0A3L6QSW6"/>
<evidence type="ECO:0000256" key="11">
    <source>
        <dbReference type="ARBA" id="ARBA00022692"/>
    </source>
</evidence>
<dbReference type="SUPFAM" id="SSF55083">
    <property type="entry name" value="6-hydroxymethyl-7,8-dihydropterin pyrophosphokinase, HPPK"/>
    <property type="match status" value="2"/>
</dbReference>
<comment type="catalytic activity">
    <reaction evidence="1">
        <text>(7,8-dihydropterin-6-yl)methyl diphosphate + 4-aminobenzoate = 7,8-dihydropteroate + diphosphate</text>
        <dbReference type="Rhea" id="RHEA:19949"/>
        <dbReference type="ChEBI" id="CHEBI:17836"/>
        <dbReference type="ChEBI" id="CHEBI:17839"/>
        <dbReference type="ChEBI" id="CHEBI:33019"/>
        <dbReference type="ChEBI" id="CHEBI:72950"/>
        <dbReference type="EC" id="2.5.1.15"/>
    </reaction>
</comment>
<comment type="pathway">
    <text evidence="5">Cofactor biosynthesis; tetrahydrofolate biosynthesis; 7,8-dihydrofolate from 2-amino-4-hydroxy-6-hydroxymethyl-7,8-dihydropteridine diphosphate and 4-aminobenzoate: step 1/2.</text>
</comment>
<evidence type="ECO:0000256" key="21">
    <source>
        <dbReference type="ARBA" id="ARBA00023136"/>
    </source>
</evidence>
<dbReference type="FunFam" id="3.30.70.560:FF:000003">
    <property type="entry name" value="Folate synthesis bifunctional protein"/>
    <property type="match status" value="1"/>
</dbReference>
<evidence type="ECO:0000256" key="26">
    <source>
        <dbReference type="SAM" id="MobiDB-lite"/>
    </source>
</evidence>
<dbReference type="PROSITE" id="PS00792">
    <property type="entry name" value="DHPS_1"/>
    <property type="match status" value="2"/>
</dbReference>
<keyword evidence="9" id="KW-0433">Leucine-rich repeat</keyword>
<feature type="signal peptide" evidence="28">
    <location>
        <begin position="1"/>
        <end position="22"/>
    </location>
</feature>
<dbReference type="Gene3D" id="3.30.70.560">
    <property type="entry name" value="7,8-Dihydro-6-hydroxymethylpterin-pyrophosphokinase HPPK"/>
    <property type="match status" value="2"/>
</dbReference>
<dbReference type="GO" id="GO:0046656">
    <property type="term" value="P:folic acid biosynthetic process"/>
    <property type="evidence" value="ECO:0007669"/>
    <property type="project" value="UniProtKB-KW"/>
</dbReference>
<dbReference type="PROSITE" id="PS50011">
    <property type="entry name" value="PROTEIN_KINASE_DOM"/>
    <property type="match status" value="1"/>
</dbReference>
<evidence type="ECO:0000256" key="4">
    <source>
        <dbReference type="ARBA" id="ARBA00004162"/>
    </source>
</evidence>
<dbReference type="GO" id="GO:0046872">
    <property type="term" value="F:metal ion binding"/>
    <property type="evidence" value="ECO:0007669"/>
    <property type="project" value="UniProtKB-KW"/>
</dbReference>
<evidence type="ECO:0000256" key="20">
    <source>
        <dbReference type="ARBA" id="ARBA00022989"/>
    </source>
</evidence>
<dbReference type="PANTHER" id="PTHR20941:SF1">
    <property type="entry name" value="FOLIC ACID SYNTHESIS PROTEIN FOL1"/>
    <property type="match status" value="1"/>
</dbReference>
<dbReference type="InterPro" id="IPR001245">
    <property type="entry name" value="Ser-Thr/Tyr_kinase_cat_dom"/>
</dbReference>
<evidence type="ECO:0000256" key="22">
    <source>
        <dbReference type="ARBA" id="ARBA00023170"/>
    </source>
</evidence>
<keyword evidence="23" id="KW-0511">Multifunctional enzyme</keyword>
<dbReference type="EMBL" id="PQIB02000011">
    <property type="protein sequence ID" value="RLM85815.1"/>
    <property type="molecule type" value="Genomic_DNA"/>
</dbReference>
<dbReference type="InterPro" id="IPR013210">
    <property type="entry name" value="LRR_N_plant-typ"/>
</dbReference>
<accession>A0A3L6QSW6</accession>
<dbReference type="Gene3D" id="3.20.20.20">
    <property type="entry name" value="Dihydropteroate synthase-like"/>
    <property type="match status" value="2"/>
</dbReference>
<comment type="similarity">
    <text evidence="24">In the N-terminal section; belongs to the HPPK family.</text>
</comment>
<name>A0A3L6QSW6_PANMI</name>
<evidence type="ECO:0000256" key="8">
    <source>
        <dbReference type="ARBA" id="ARBA00022475"/>
    </source>
</evidence>
<dbReference type="InterPro" id="IPR000489">
    <property type="entry name" value="Pterin-binding_dom"/>
</dbReference>
<evidence type="ECO:0000256" key="5">
    <source>
        <dbReference type="ARBA" id="ARBA00004763"/>
    </source>
</evidence>
<dbReference type="InterPro" id="IPR011009">
    <property type="entry name" value="Kinase-like_dom_sf"/>
</dbReference>
<dbReference type="InterPro" id="IPR006390">
    <property type="entry name" value="DHP_synth_dom"/>
</dbReference>
<dbReference type="InterPro" id="IPR001611">
    <property type="entry name" value="Leu-rich_rpt"/>
</dbReference>
<feature type="chain" id="PRO_5018002487" evidence="28">
    <location>
        <begin position="23"/>
        <end position="1288"/>
    </location>
</feature>
<organism evidence="31 32">
    <name type="scientific">Panicum miliaceum</name>
    <name type="common">Proso millet</name>
    <name type="synonym">Broomcorn millet</name>
    <dbReference type="NCBI Taxonomy" id="4540"/>
    <lineage>
        <taxon>Eukaryota</taxon>
        <taxon>Viridiplantae</taxon>
        <taxon>Streptophyta</taxon>
        <taxon>Embryophyta</taxon>
        <taxon>Tracheophyta</taxon>
        <taxon>Spermatophyta</taxon>
        <taxon>Magnoliopsida</taxon>
        <taxon>Liliopsida</taxon>
        <taxon>Poales</taxon>
        <taxon>Poaceae</taxon>
        <taxon>PACMAD clade</taxon>
        <taxon>Panicoideae</taxon>
        <taxon>Panicodae</taxon>
        <taxon>Paniceae</taxon>
        <taxon>Panicinae</taxon>
        <taxon>Panicum</taxon>
        <taxon>Panicum sect. Panicum</taxon>
    </lineage>
</organism>
<dbReference type="NCBIfam" id="TIGR01498">
    <property type="entry name" value="folK"/>
    <property type="match status" value="1"/>
</dbReference>
<dbReference type="FunFam" id="3.30.200.20:FF:000125">
    <property type="entry name" value="Protein STRUBBELIG-RECEPTOR FAMILY 8"/>
    <property type="match status" value="1"/>
</dbReference>
<dbReference type="CDD" id="cd00483">
    <property type="entry name" value="HPPK"/>
    <property type="match status" value="1"/>
</dbReference>
<dbReference type="InterPro" id="IPR017441">
    <property type="entry name" value="Protein_kinase_ATP_BS"/>
</dbReference>
<dbReference type="Pfam" id="PF07714">
    <property type="entry name" value="PK_Tyr_Ser-Thr"/>
    <property type="match status" value="1"/>
</dbReference>
<dbReference type="InterPro" id="IPR011005">
    <property type="entry name" value="Dihydropteroate_synth-like_sf"/>
</dbReference>
<feature type="transmembrane region" description="Helical" evidence="27">
    <location>
        <begin position="272"/>
        <end position="292"/>
    </location>
</feature>
<dbReference type="GO" id="GO:0005737">
    <property type="term" value="C:cytoplasm"/>
    <property type="evidence" value="ECO:0007669"/>
    <property type="project" value="UniProtKB-ARBA"/>
</dbReference>
<keyword evidence="32" id="KW-1185">Reference proteome</keyword>
<dbReference type="PROSITE" id="PS50972">
    <property type="entry name" value="PTERIN_BINDING"/>
    <property type="match status" value="2"/>
</dbReference>
<dbReference type="Gene3D" id="3.80.10.10">
    <property type="entry name" value="Ribonuclease Inhibitor"/>
    <property type="match status" value="1"/>
</dbReference>
<dbReference type="GO" id="GO:0003848">
    <property type="term" value="F:2-amino-4-hydroxy-6-hydroxymethyldihydropteridine diphosphokinase activity"/>
    <property type="evidence" value="ECO:0007669"/>
    <property type="project" value="UniProtKB-EC"/>
</dbReference>
<evidence type="ECO:0000313" key="31">
    <source>
        <dbReference type="EMBL" id="RLM85815.1"/>
    </source>
</evidence>
<keyword evidence="14" id="KW-0677">Repeat</keyword>
<feature type="binding site" evidence="25">
    <location>
        <position position="406"/>
    </location>
    <ligand>
        <name>ATP</name>
        <dbReference type="ChEBI" id="CHEBI:30616"/>
    </ligand>
</feature>
<comment type="catalytic activity">
    <reaction evidence="2">
        <text>6-hydroxymethyl-7,8-dihydropterin + ATP = (7,8-dihydropterin-6-yl)methyl diphosphate + AMP + H(+)</text>
        <dbReference type="Rhea" id="RHEA:11412"/>
        <dbReference type="ChEBI" id="CHEBI:15378"/>
        <dbReference type="ChEBI" id="CHEBI:30616"/>
        <dbReference type="ChEBI" id="CHEBI:44841"/>
        <dbReference type="ChEBI" id="CHEBI:72950"/>
        <dbReference type="ChEBI" id="CHEBI:456215"/>
        <dbReference type="EC" id="2.7.6.3"/>
    </reaction>
</comment>
<evidence type="ECO:0000256" key="17">
    <source>
        <dbReference type="ARBA" id="ARBA00022840"/>
    </source>
</evidence>
<dbReference type="FunFam" id="3.80.10.10:FF:000062">
    <property type="entry name" value="protein STRUBBELIG-RECEPTOR FAMILY 3"/>
    <property type="match status" value="2"/>
</dbReference>
<dbReference type="InterPro" id="IPR000550">
    <property type="entry name" value="Hppk"/>
</dbReference>
<evidence type="ECO:0000256" key="25">
    <source>
        <dbReference type="PROSITE-ProRule" id="PRU10141"/>
    </source>
</evidence>
<dbReference type="Gene3D" id="3.30.200.20">
    <property type="entry name" value="Phosphorylase Kinase, domain 1"/>
    <property type="match status" value="1"/>
</dbReference>
<evidence type="ECO:0000256" key="6">
    <source>
        <dbReference type="ARBA" id="ARBA00005051"/>
    </source>
</evidence>
<dbReference type="OrthoDB" id="615426at2759"/>
<dbReference type="GO" id="GO:0005886">
    <property type="term" value="C:plasma membrane"/>
    <property type="evidence" value="ECO:0007669"/>
    <property type="project" value="UniProtKB-SubCell"/>
</dbReference>
<evidence type="ECO:0000256" key="2">
    <source>
        <dbReference type="ARBA" id="ARBA00000198"/>
    </source>
</evidence>
<dbReference type="InterPro" id="IPR032675">
    <property type="entry name" value="LRR_dom_sf"/>
</dbReference>
<evidence type="ECO:0000256" key="12">
    <source>
        <dbReference type="ARBA" id="ARBA00022723"/>
    </source>
</evidence>
<evidence type="ECO:0000256" key="13">
    <source>
        <dbReference type="ARBA" id="ARBA00022729"/>
    </source>
</evidence>
<sequence>MAGAAIGVVVLFLAAAPFGANANTDSNDVNALNVFYTTMNSPPQLTNWVSQNGDPCGQSWLGVTCSGSRVTTIKLSGMQLNGTLGYNMNQLTALAQLDMSNNNLGGSDIPYNLPPNLESLNLASNNFTGTVPYSISQMVALKNLDLSHNNFSGNIPQSFGSLTSLKALYLQNNKFSGTIDVLADLPLTDLNVENNQFTGWVPDKLKGINNLQTSGNSFNNGPAPPPPPSSPSSNTPPLSPPSQRAPVPSTDGNNSPAEDAGKGKHSKLGGGAVAGIVICLLVVGALVAFLVIKRKSWKLSRGQDPEQNEPLSPLASGLKQMKSIKSIKIISTIGKEELQKTVSMSLKPPTKIDLHKSFDESDTSSKSITRKVATGSFSPDSLIGEGSFGRVYRAKFSDQKVLAVKKINFSAFSSHPSDLFIELVANISRLNHPNLAELAGYCSEHGQCLLAYEFYRNGSLHDFLHMKDEHSKPLSWNNRVKIALGSARALDFGYALRPHICPLSVTSSGVNITRHACLYETAPAYVTDQPWFLNSAVRGTTRLGPHELLKKLKEIEKDIGRTGGIRTLVMGILNVTPDSFSDGGKFQQVEAAISQAKLLISQGADIIDIVAQSTRRFAKRLSPNEELERLIPVLDEGTKIPEIEGKLLSVDTFYAEVATEAVKRGVHMISDVSGRQLDPRILKVVAELGVPYVVMHTRGDPSTMQSDENLQYDDLRSEIGSELSAKVREAELSGIPLWRIIVDPGIGFSKKSGDNLEAKEPLRKMLSAATGYYGGLVQSYSFSAYGLRHSLSSSMKASRHFIPCKARSLSQFSCGGSSADQEIVIAMGSNVGDRVSTFDRALQMMKSSGVNITRHACLYETAPAYVTDQPRFLNSAIRGTTRLGPYELLKKLKEIEKDIGRTGGIRYGPRPIDLDILLYGNSQIHSETLIVPHERIHERPFVLAPLVDLLGTSCDDGIETSWHSLSKCSGGFFELWNKLGGESIIGTQGIKRVLPVGNHLLDWCERTLVMGILNLTPDSFSDGGKFQQVEAAISQVKLLISQGADIIDIGAQSTRPFAKRLSPKEELERLIPILDEITKIPEIEGKLLSVDTFYAEVAAEAVKRGVHMINDVSGGQLDPRILKVAAELGVPYVIMHMRGDPSTMQSEKNLQYGDVCKEVASELYSQVREAELSGIPLWRIVLDPGIGFSKKSGDNIEVIAGLESIRREMGKMSIGASHVPILLGPSRKSFLREICDRANPVDLDAATVVAVTIGILNGANIVRVHNTGYCADAAKVCDALHKRRRWEN</sequence>
<protein>
    <submittedName>
        <fullName evidence="31">Folate synthesis bifunctional protein, mitochondrial-like</fullName>
    </submittedName>
</protein>
<comment type="cofactor">
    <cofactor evidence="3">
        <name>Mg(2+)</name>
        <dbReference type="ChEBI" id="CHEBI:18420"/>
    </cofactor>
</comment>
<dbReference type="UniPathway" id="UPA00077">
    <property type="reaction ID" value="UER00155"/>
</dbReference>
<dbReference type="NCBIfam" id="TIGR01496">
    <property type="entry name" value="DHPS"/>
    <property type="match status" value="2"/>
</dbReference>
<dbReference type="SUPFAM" id="SSF51717">
    <property type="entry name" value="Dihydropteroate synthetase-like"/>
    <property type="match status" value="2"/>
</dbReference>
<dbReference type="Pfam" id="PF13855">
    <property type="entry name" value="LRR_8"/>
    <property type="match status" value="1"/>
</dbReference>
<proteinExistence type="inferred from homology"/>
<evidence type="ECO:0000256" key="9">
    <source>
        <dbReference type="ARBA" id="ARBA00022614"/>
    </source>
</evidence>
<dbReference type="Pfam" id="PF00809">
    <property type="entry name" value="Pterin_bind"/>
    <property type="match status" value="2"/>
</dbReference>
<keyword evidence="10" id="KW-0808">Transferase</keyword>
<evidence type="ECO:0000256" key="3">
    <source>
        <dbReference type="ARBA" id="ARBA00001946"/>
    </source>
</evidence>
<keyword evidence="20 27" id="KW-1133">Transmembrane helix</keyword>
<evidence type="ECO:0000256" key="14">
    <source>
        <dbReference type="ARBA" id="ARBA00022737"/>
    </source>
</evidence>
<keyword evidence="18" id="KW-0460">Magnesium</keyword>
<dbReference type="PROSITE" id="PS00107">
    <property type="entry name" value="PROTEIN_KINASE_ATP"/>
    <property type="match status" value="1"/>
</dbReference>
<dbReference type="Pfam" id="PF01288">
    <property type="entry name" value="HPPK"/>
    <property type="match status" value="2"/>
</dbReference>
<evidence type="ECO:0000256" key="27">
    <source>
        <dbReference type="SAM" id="Phobius"/>
    </source>
</evidence>
<feature type="region of interest" description="Disordered" evidence="26">
    <location>
        <begin position="211"/>
        <end position="266"/>
    </location>
</feature>
<evidence type="ECO:0000256" key="1">
    <source>
        <dbReference type="ARBA" id="ARBA00000012"/>
    </source>
</evidence>
<keyword evidence="12" id="KW-0479">Metal-binding</keyword>